<dbReference type="GO" id="GO:0035091">
    <property type="term" value="F:phosphatidylinositol binding"/>
    <property type="evidence" value="ECO:0007669"/>
    <property type="project" value="InterPro"/>
</dbReference>
<dbReference type="OrthoDB" id="9807941at2"/>
<dbReference type="PROSITE" id="PS50179">
    <property type="entry name" value="VHS"/>
    <property type="match status" value="1"/>
</dbReference>
<dbReference type="STRING" id="56779.SAMN05421834_11347"/>
<evidence type="ECO:0000313" key="9">
    <source>
        <dbReference type="EMBL" id="SIR09804.1"/>
    </source>
</evidence>
<dbReference type="Gene3D" id="3.40.30.10">
    <property type="entry name" value="Glutaredoxin"/>
    <property type="match status" value="1"/>
</dbReference>
<feature type="binding site" evidence="7">
    <location>
        <position position="114"/>
    </location>
    <ligand>
        <name>[2Fe-2S] cluster</name>
        <dbReference type="ChEBI" id="CHEBI:190135"/>
    </ligand>
</feature>
<evidence type="ECO:0000256" key="7">
    <source>
        <dbReference type="PIRSR" id="PIRSR000216-1"/>
    </source>
</evidence>
<evidence type="ECO:0000256" key="4">
    <source>
        <dbReference type="ARBA" id="ARBA00023004"/>
    </source>
</evidence>
<dbReference type="PIRSF" id="PIRSF000216">
    <property type="entry name" value="NADH_DH_24kDa"/>
    <property type="match status" value="1"/>
</dbReference>
<feature type="binding site" evidence="7">
    <location>
        <position position="110"/>
    </location>
    <ligand>
        <name>[2Fe-2S] cluster</name>
        <dbReference type="ChEBI" id="CHEBI:190135"/>
    </ligand>
</feature>
<dbReference type="AlphaFoldDB" id="A0A1N6Y5H6"/>
<reference evidence="10" key="1">
    <citation type="submission" date="2017-01" db="EMBL/GenBank/DDBJ databases">
        <authorList>
            <person name="Varghese N."/>
            <person name="Submissions S."/>
        </authorList>
    </citation>
    <scope>NUCLEOTIDE SEQUENCE [LARGE SCALE GENOMIC DNA]</scope>
    <source>
        <strain evidence="10">ATCC 700103</strain>
    </source>
</reference>
<name>A0A1N6Y5H6_9FIRM</name>
<feature type="domain" description="VHS" evidence="8">
    <location>
        <begin position="52"/>
        <end position="116"/>
    </location>
</feature>
<dbReference type="PANTHER" id="PTHR43342:SF1">
    <property type="entry name" value="BIFURCATING [FEFE] HYDROGENASE GAMMA SUBUNIT"/>
    <property type="match status" value="1"/>
</dbReference>
<feature type="binding site" evidence="7">
    <location>
        <position position="69"/>
    </location>
    <ligand>
        <name>[2Fe-2S] cluster</name>
        <dbReference type="ChEBI" id="CHEBI:190135"/>
    </ligand>
</feature>
<comment type="cofactor">
    <cofactor evidence="7">
        <name>[2Fe-2S] cluster</name>
        <dbReference type="ChEBI" id="CHEBI:190135"/>
    </cofactor>
    <text evidence="7">Binds 1 [2Fe-2S] cluster.</text>
</comment>
<comment type="cofactor">
    <cofactor evidence="6">
        <name>[2Fe-2S] cluster</name>
        <dbReference type="ChEBI" id="CHEBI:190135"/>
    </cofactor>
</comment>
<organism evidence="9 10">
    <name type="scientific">Halanaerobium kushneri</name>
    <dbReference type="NCBI Taxonomy" id="56779"/>
    <lineage>
        <taxon>Bacteria</taxon>
        <taxon>Bacillati</taxon>
        <taxon>Bacillota</taxon>
        <taxon>Clostridia</taxon>
        <taxon>Halanaerobiales</taxon>
        <taxon>Halanaerobiaceae</taxon>
        <taxon>Halanaerobium</taxon>
    </lineage>
</organism>
<dbReference type="InterPro" id="IPR002023">
    <property type="entry name" value="NuoE-like"/>
</dbReference>
<evidence type="ECO:0000259" key="8">
    <source>
        <dbReference type="PROSITE" id="PS50179"/>
    </source>
</evidence>
<gene>
    <name evidence="9" type="ORF">SAMN05421834_11347</name>
</gene>
<dbReference type="NCBIfam" id="NF005722">
    <property type="entry name" value="PRK07539.1-2"/>
    <property type="match status" value="1"/>
</dbReference>
<evidence type="ECO:0000256" key="6">
    <source>
        <dbReference type="ARBA" id="ARBA00034078"/>
    </source>
</evidence>
<dbReference type="PANTHER" id="PTHR43342">
    <property type="entry name" value="NADH-QUINONE OXIDOREDUCTASE, E SUBUNIT"/>
    <property type="match status" value="1"/>
</dbReference>
<keyword evidence="4 7" id="KW-0408">Iron</keyword>
<keyword evidence="3 7" id="KW-0479">Metal-binding</keyword>
<dbReference type="CDD" id="cd03064">
    <property type="entry name" value="TRX_Fd_NuoE"/>
    <property type="match status" value="1"/>
</dbReference>
<dbReference type="EMBL" id="FTNC01000013">
    <property type="protein sequence ID" value="SIR09804.1"/>
    <property type="molecule type" value="Genomic_DNA"/>
</dbReference>
<dbReference type="GO" id="GO:0043130">
    <property type="term" value="F:ubiquitin binding"/>
    <property type="evidence" value="ECO:0007669"/>
    <property type="project" value="InterPro"/>
</dbReference>
<dbReference type="GO" id="GO:0016491">
    <property type="term" value="F:oxidoreductase activity"/>
    <property type="evidence" value="ECO:0007669"/>
    <property type="project" value="InterPro"/>
</dbReference>
<dbReference type="SUPFAM" id="SSF52833">
    <property type="entry name" value="Thioredoxin-like"/>
    <property type="match status" value="1"/>
</dbReference>
<dbReference type="GO" id="GO:0046872">
    <property type="term" value="F:metal ion binding"/>
    <property type="evidence" value="ECO:0007669"/>
    <property type="project" value="UniProtKB-KW"/>
</dbReference>
<keyword evidence="10" id="KW-1185">Reference proteome</keyword>
<evidence type="ECO:0000256" key="5">
    <source>
        <dbReference type="ARBA" id="ARBA00023014"/>
    </source>
</evidence>
<dbReference type="InterPro" id="IPR028431">
    <property type="entry name" value="NADP_DH_HndA-like"/>
</dbReference>
<evidence type="ECO:0000256" key="3">
    <source>
        <dbReference type="ARBA" id="ARBA00022723"/>
    </source>
</evidence>
<protein>
    <submittedName>
        <fullName evidence="9">NADH-quinone oxidoreductase subunit E</fullName>
    </submittedName>
</protein>
<dbReference type="Gene3D" id="1.10.10.1590">
    <property type="entry name" value="NADH-quinone oxidoreductase subunit E"/>
    <property type="match status" value="1"/>
</dbReference>
<evidence type="ECO:0000256" key="1">
    <source>
        <dbReference type="ARBA" id="ARBA00010643"/>
    </source>
</evidence>
<dbReference type="InterPro" id="IPR002014">
    <property type="entry name" value="VHS_dom"/>
</dbReference>
<evidence type="ECO:0000313" key="10">
    <source>
        <dbReference type="Proteomes" id="UP000185669"/>
    </source>
</evidence>
<dbReference type="PROSITE" id="PS01099">
    <property type="entry name" value="COMPLEX1_24K"/>
    <property type="match status" value="1"/>
</dbReference>
<proteinExistence type="inferred from homology"/>
<dbReference type="RefSeq" id="WP_076545289.1">
    <property type="nucleotide sequence ID" value="NZ_FTNC01000013.1"/>
</dbReference>
<comment type="similarity">
    <text evidence="1">Belongs to the complex I 24 kDa subunit family.</text>
</comment>
<dbReference type="InterPro" id="IPR036249">
    <property type="entry name" value="Thioredoxin-like_sf"/>
</dbReference>
<dbReference type="InterPro" id="IPR041921">
    <property type="entry name" value="NuoE_N"/>
</dbReference>
<dbReference type="Pfam" id="PF01257">
    <property type="entry name" value="2Fe-2S_thioredx"/>
    <property type="match status" value="1"/>
</dbReference>
<keyword evidence="2 7" id="KW-0001">2Fe-2S</keyword>
<keyword evidence="5 7" id="KW-0411">Iron-sulfur</keyword>
<sequence length="143" mass="16498">MNEVKSLFYRESLLEKLHEIQNSYGYIPEIEIENLAEKYMLPRANVYGVISFYSMFYTEPTGKYIIRICDSISCHLNQSDSVLNAVKSFLNLESHQTTEDKKFTLEIVECLGHCGEGPVMMVNNKIYKKVNKNTALEILNNCL</sequence>
<dbReference type="InterPro" id="IPR042128">
    <property type="entry name" value="NuoE_dom"/>
</dbReference>
<dbReference type="Proteomes" id="UP000185669">
    <property type="component" value="Unassembled WGS sequence"/>
</dbReference>
<dbReference type="GO" id="GO:0051537">
    <property type="term" value="F:2 iron, 2 sulfur cluster binding"/>
    <property type="evidence" value="ECO:0007669"/>
    <property type="project" value="UniProtKB-KW"/>
</dbReference>
<feature type="binding site" evidence="7">
    <location>
        <position position="74"/>
    </location>
    <ligand>
        <name>[2Fe-2S] cluster</name>
        <dbReference type="ChEBI" id="CHEBI:190135"/>
    </ligand>
</feature>
<accession>A0A1N6Y5H6</accession>
<evidence type="ECO:0000256" key="2">
    <source>
        <dbReference type="ARBA" id="ARBA00022714"/>
    </source>
</evidence>